<sequence>MRMMIKKLFTAAALLAVVWLPAQAYEKRNLLENAATEAQVRQYLVTDRKWVPYPAYDDRAGWDRLIGDSKEDIIKAGQRYLDYHWTVVRATDYLEYEKSGNRNTMQNPNNQNARVFSILLMAELAEGKGRFVNDLMNGVLFFSEMTSWAESAHLAVFQKTRRAMPDFREDVLELHQGGMAQMLSWTYYFLKDSFDKIDPMIALRLRHELQKRELDPFMQRDDFWWMGRNYKEGALLNNWTPWCNANALLCFMLLEDNPDTLAKAVYKSMESVDKFLNYVKSDGACEEGPSYWGHASGKLYDYLSELSLITGGKINLFGNEQIRKMGEYIARSYIGDEWVANFADASARAGEVNTSLIYRYGVAVNSKMMKSMAAMREKLYPSKLPSSWMDLYIGLETLRFRPLLNKEKSEFKYPDFTWYPQTEFCYMRSGGAFLAAKGGFNNESHNHNDVGTFILAFDNVPVMIDAGVGTYTRKTFSKERYTIWTMQSDYHNLPMINGVSEQFGAQYKARNVKADAKSLSFSADIAGAYPTEAAVEHWTRSYQLKKNRLLISDNFILKEAKAPNKVNFLTWGNVDISKKGLVVINVKGITAALSYDAATFEPSIEKVSLTDPRLSKVWGSEIYRITLTARTTALKGIYNYVIVKKTK</sequence>
<keyword evidence="2" id="KW-0732">Signal</keyword>
<dbReference type="Gene3D" id="2.70.98.70">
    <property type="match status" value="1"/>
</dbReference>
<protein>
    <submittedName>
        <fullName evidence="4">Heparinase II/III-like protein</fullName>
    </submittedName>
</protein>
<dbReference type="InterPro" id="IPR008929">
    <property type="entry name" value="Chondroitin_lyas"/>
</dbReference>
<gene>
    <name evidence="4" type="ORF">HMPREF1218_0521</name>
</gene>
<dbReference type="Gene3D" id="1.50.10.100">
    <property type="entry name" value="Chondroitin AC/alginate lyase"/>
    <property type="match status" value="1"/>
</dbReference>
<dbReference type="Pfam" id="PF07940">
    <property type="entry name" value="Hepar_II_III_C"/>
    <property type="match status" value="1"/>
</dbReference>
<dbReference type="GO" id="GO:0016829">
    <property type="term" value="F:lyase activity"/>
    <property type="evidence" value="ECO:0007669"/>
    <property type="project" value="InterPro"/>
</dbReference>
<comment type="subcellular location">
    <subcellularLocation>
        <location evidence="1">Cell envelope</location>
    </subcellularLocation>
</comment>
<feature type="domain" description="Heparinase II/III-like C-terminal" evidence="3">
    <location>
        <begin position="415"/>
        <end position="580"/>
    </location>
</feature>
<evidence type="ECO:0000313" key="5">
    <source>
        <dbReference type="Proteomes" id="UP000016600"/>
    </source>
</evidence>
<proteinExistence type="predicted"/>
<dbReference type="PATRIC" id="fig|1081904.3.peg.1557"/>
<dbReference type="SUPFAM" id="SSF48230">
    <property type="entry name" value="Chondroitin AC/alginate lyase"/>
    <property type="match status" value="1"/>
</dbReference>
<dbReference type="EMBL" id="AWET01000036">
    <property type="protein sequence ID" value="ERK00630.1"/>
    <property type="molecule type" value="Genomic_DNA"/>
</dbReference>
<dbReference type="Proteomes" id="UP000016600">
    <property type="component" value="Unassembled WGS sequence"/>
</dbReference>
<reference evidence="4 5" key="1">
    <citation type="submission" date="2013-08" db="EMBL/GenBank/DDBJ databases">
        <authorList>
            <person name="Durkin A.S."/>
            <person name="Haft D.R."/>
            <person name="McCorrison J."/>
            <person name="Torralba M."/>
            <person name="Gillis M."/>
            <person name="Haft D.H."/>
            <person name="Methe B."/>
            <person name="Sutton G."/>
            <person name="Nelson K.E."/>
        </authorList>
    </citation>
    <scope>NUCLEOTIDE SEQUENCE [LARGE SCALE GENOMIC DNA]</scope>
    <source>
        <strain evidence="4 5">F0068</strain>
    </source>
</reference>
<keyword evidence="5" id="KW-1185">Reference proteome</keyword>
<feature type="chain" id="PRO_5004630937" evidence="2">
    <location>
        <begin position="25"/>
        <end position="647"/>
    </location>
</feature>
<evidence type="ECO:0000256" key="2">
    <source>
        <dbReference type="SAM" id="SignalP"/>
    </source>
</evidence>
<name>U2MG48_9BACT</name>
<organism evidence="4 5">
    <name type="scientific">Hoylesella pleuritidis F0068</name>
    <dbReference type="NCBI Taxonomy" id="1081904"/>
    <lineage>
        <taxon>Bacteria</taxon>
        <taxon>Pseudomonadati</taxon>
        <taxon>Bacteroidota</taxon>
        <taxon>Bacteroidia</taxon>
        <taxon>Bacteroidales</taxon>
        <taxon>Prevotellaceae</taxon>
        <taxon>Hoylesella</taxon>
    </lineage>
</organism>
<evidence type="ECO:0000313" key="4">
    <source>
        <dbReference type="EMBL" id="ERK00630.1"/>
    </source>
</evidence>
<dbReference type="InterPro" id="IPR012480">
    <property type="entry name" value="Hepar_II_III_C"/>
</dbReference>
<dbReference type="GO" id="GO:0030313">
    <property type="term" value="C:cell envelope"/>
    <property type="evidence" value="ECO:0007669"/>
    <property type="project" value="UniProtKB-SubCell"/>
</dbReference>
<dbReference type="AlphaFoldDB" id="U2MG48"/>
<feature type="signal peptide" evidence="2">
    <location>
        <begin position="1"/>
        <end position="24"/>
    </location>
</feature>
<evidence type="ECO:0000259" key="3">
    <source>
        <dbReference type="Pfam" id="PF07940"/>
    </source>
</evidence>
<evidence type="ECO:0000256" key="1">
    <source>
        <dbReference type="ARBA" id="ARBA00004196"/>
    </source>
</evidence>
<accession>U2MG48</accession>
<comment type="caution">
    <text evidence="4">The sequence shown here is derived from an EMBL/GenBank/DDBJ whole genome shotgun (WGS) entry which is preliminary data.</text>
</comment>